<feature type="region of interest" description="Disordered" evidence="1">
    <location>
        <begin position="153"/>
        <end position="201"/>
    </location>
</feature>
<protein>
    <submittedName>
        <fullName evidence="2">Uncharacterized protein</fullName>
    </submittedName>
</protein>
<dbReference type="Proteomes" id="UP000298030">
    <property type="component" value="Unassembled WGS sequence"/>
</dbReference>
<keyword evidence="3" id="KW-1185">Reference proteome</keyword>
<organism evidence="2 3">
    <name type="scientific">Coprinellus micaceus</name>
    <name type="common">Glistening ink-cap mushroom</name>
    <name type="synonym">Coprinus micaceus</name>
    <dbReference type="NCBI Taxonomy" id="71717"/>
    <lineage>
        <taxon>Eukaryota</taxon>
        <taxon>Fungi</taxon>
        <taxon>Dikarya</taxon>
        <taxon>Basidiomycota</taxon>
        <taxon>Agaricomycotina</taxon>
        <taxon>Agaricomycetes</taxon>
        <taxon>Agaricomycetidae</taxon>
        <taxon>Agaricales</taxon>
        <taxon>Agaricineae</taxon>
        <taxon>Psathyrellaceae</taxon>
        <taxon>Coprinellus</taxon>
    </lineage>
</organism>
<comment type="caution">
    <text evidence="2">The sequence shown here is derived from an EMBL/GenBank/DDBJ whole genome shotgun (WGS) entry which is preliminary data.</text>
</comment>
<proteinExistence type="predicted"/>
<reference evidence="2 3" key="1">
    <citation type="journal article" date="2019" name="Nat. Ecol. Evol.">
        <title>Megaphylogeny resolves global patterns of mushroom evolution.</title>
        <authorList>
            <person name="Varga T."/>
            <person name="Krizsan K."/>
            <person name="Foldi C."/>
            <person name="Dima B."/>
            <person name="Sanchez-Garcia M."/>
            <person name="Sanchez-Ramirez S."/>
            <person name="Szollosi G.J."/>
            <person name="Szarkandi J.G."/>
            <person name="Papp V."/>
            <person name="Albert L."/>
            <person name="Andreopoulos W."/>
            <person name="Angelini C."/>
            <person name="Antonin V."/>
            <person name="Barry K.W."/>
            <person name="Bougher N.L."/>
            <person name="Buchanan P."/>
            <person name="Buyck B."/>
            <person name="Bense V."/>
            <person name="Catcheside P."/>
            <person name="Chovatia M."/>
            <person name="Cooper J."/>
            <person name="Damon W."/>
            <person name="Desjardin D."/>
            <person name="Finy P."/>
            <person name="Geml J."/>
            <person name="Haridas S."/>
            <person name="Hughes K."/>
            <person name="Justo A."/>
            <person name="Karasinski D."/>
            <person name="Kautmanova I."/>
            <person name="Kiss B."/>
            <person name="Kocsube S."/>
            <person name="Kotiranta H."/>
            <person name="LaButti K.M."/>
            <person name="Lechner B.E."/>
            <person name="Liimatainen K."/>
            <person name="Lipzen A."/>
            <person name="Lukacs Z."/>
            <person name="Mihaltcheva S."/>
            <person name="Morgado L.N."/>
            <person name="Niskanen T."/>
            <person name="Noordeloos M.E."/>
            <person name="Ohm R.A."/>
            <person name="Ortiz-Santana B."/>
            <person name="Ovrebo C."/>
            <person name="Racz N."/>
            <person name="Riley R."/>
            <person name="Savchenko A."/>
            <person name="Shiryaev A."/>
            <person name="Soop K."/>
            <person name="Spirin V."/>
            <person name="Szebenyi C."/>
            <person name="Tomsovsky M."/>
            <person name="Tulloss R.E."/>
            <person name="Uehling J."/>
            <person name="Grigoriev I.V."/>
            <person name="Vagvolgyi C."/>
            <person name="Papp T."/>
            <person name="Martin F.M."/>
            <person name="Miettinen O."/>
            <person name="Hibbett D.S."/>
            <person name="Nagy L.G."/>
        </authorList>
    </citation>
    <scope>NUCLEOTIDE SEQUENCE [LARGE SCALE GENOMIC DNA]</scope>
    <source>
        <strain evidence="2 3">FP101781</strain>
    </source>
</reference>
<accession>A0A4Y7SR77</accession>
<gene>
    <name evidence="2" type="ORF">FA13DRAFT_1714686</name>
</gene>
<sequence length="404" mass="43423">MKANDASRPVRLVLTRSEIPSPSQQPTSLTRGVLTVGARSIPPLPTSKSPLALVLMKAPPGMFEAAFHACIASAKCIRETSQGLSNRPLNVLVERWKGIITWRRDFEDWDGRVHNLQVFPNSPCESLTPLAAYANNGNLTNAERMKRGLALKKPRFGGHPQRQDTSATPTSPADPEPTPEPLCTGHTGVIRAHAGNPSPGDPFLSKTMNAFGEYGTTSSLSGALTVTLCGDSGVFSIWGTNGHISDLPMFCSASPPPSPGGFAVICSSPCLAFGIPPPSCMVLPPLLCSTCSLYHPSLAHPRAGFHIGLTSSLSAHQTSGTASLRDGGGIWTIVVIRLVTGYPVENRELYPYHHIRDPNYQIYADDREPKGTDQTAWHAEVAIQHITNRTCPGTGPMLNRETKR</sequence>
<dbReference type="EMBL" id="QPFP01000067">
    <property type="protein sequence ID" value="TEB24367.1"/>
    <property type="molecule type" value="Genomic_DNA"/>
</dbReference>
<dbReference type="OrthoDB" id="4584900at2759"/>
<name>A0A4Y7SR77_COPMI</name>
<dbReference type="AlphaFoldDB" id="A0A4Y7SR77"/>
<evidence type="ECO:0000313" key="3">
    <source>
        <dbReference type="Proteomes" id="UP000298030"/>
    </source>
</evidence>
<evidence type="ECO:0000313" key="2">
    <source>
        <dbReference type="EMBL" id="TEB24367.1"/>
    </source>
</evidence>
<evidence type="ECO:0000256" key="1">
    <source>
        <dbReference type="SAM" id="MobiDB-lite"/>
    </source>
</evidence>